<name>A0A438M889_9ACTN</name>
<reference evidence="3 4" key="1">
    <citation type="submission" date="2019-01" db="EMBL/GenBank/DDBJ databases">
        <title>Sequencing the genomes of 1000 actinobacteria strains.</title>
        <authorList>
            <person name="Klenk H.-P."/>
        </authorList>
    </citation>
    <scope>NUCLEOTIDE SEQUENCE [LARGE SCALE GENOMIC DNA]</scope>
    <source>
        <strain evidence="3 4">DSM 43925</strain>
    </source>
</reference>
<dbReference type="Pfam" id="PF13378">
    <property type="entry name" value="MR_MLE_C"/>
    <property type="match status" value="1"/>
</dbReference>
<evidence type="ECO:0000256" key="1">
    <source>
        <dbReference type="ARBA" id="ARBA00023239"/>
    </source>
</evidence>
<keyword evidence="4" id="KW-1185">Reference proteome</keyword>
<dbReference type="CDD" id="cd03316">
    <property type="entry name" value="MR_like"/>
    <property type="match status" value="1"/>
</dbReference>
<sequence length="372" mass="39948">MSMRITDLRLRRFRATHRSTWMFLEVETEDGLVGTGECSDSGWPEQVPETVALLAPRVRGTDALAGGQDLCDRLRRECAAHGDPRTRFLRRTVIGGLDMALADLAAQAEGVPLWRWMGGERREDVPVYANINRSGGRRRPQDFAVKATAAVADGHGKIKVAPFDGPPLPGESIVDTGLAIARAVREAIGEDAELMIDVHHKLSKDELAAAVPRLDDLGVAWLEDAVDVTDPEAMRWLAARAKAPIAGGETLHTAEQLAAALSTGHLKVLLLDPKYTAGVTPLLRLAERITGVDVTYHNPCGPISTAVCAHLSTVHPGFTLVEYMYGEDVDRAAVVSPRESVTAATLPLSMTRGLGVALAPGLTFLPDLPESA</sequence>
<dbReference type="PANTHER" id="PTHR48080">
    <property type="entry name" value="D-GALACTONATE DEHYDRATASE-RELATED"/>
    <property type="match status" value="1"/>
</dbReference>
<evidence type="ECO:0000259" key="2">
    <source>
        <dbReference type="SMART" id="SM00922"/>
    </source>
</evidence>
<dbReference type="Gene3D" id="3.20.20.120">
    <property type="entry name" value="Enolase-like C-terminal domain"/>
    <property type="match status" value="1"/>
</dbReference>
<dbReference type="InterPro" id="IPR029017">
    <property type="entry name" value="Enolase-like_N"/>
</dbReference>
<feature type="domain" description="Mandelate racemase/muconate lactonizing enzyme C-terminal" evidence="2">
    <location>
        <begin position="140"/>
        <end position="244"/>
    </location>
</feature>
<dbReference type="AlphaFoldDB" id="A0A438M889"/>
<evidence type="ECO:0000313" key="4">
    <source>
        <dbReference type="Proteomes" id="UP000284824"/>
    </source>
</evidence>
<dbReference type="PANTHER" id="PTHR48080:SF2">
    <property type="entry name" value="D-GALACTONATE DEHYDRATASE"/>
    <property type="match status" value="1"/>
</dbReference>
<dbReference type="InterPro" id="IPR013341">
    <property type="entry name" value="Mandelate_racemase_N_dom"/>
</dbReference>
<dbReference type="SFLD" id="SFLDS00001">
    <property type="entry name" value="Enolase"/>
    <property type="match status" value="1"/>
</dbReference>
<dbReference type="InterPro" id="IPR013342">
    <property type="entry name" value="Mandelate_racemase_C"/>
</dbReference>
<accession>A0A438M889</accession>
<dbReference type="OrthoDB" id="9796450at2"/>
<dbReference type="SUPFAM" id="SSF51604">
    <property type="entry name" value="Enolase C-terminal domain-like"/>
    <property type="match status" value="1"/>
</dbReference>
<dbReference type="SMART" id="SM00922">
    <property type="entry name" value="MR_MLE"/>
    <property type="match status" value="1"/>
</dbReference>
<dbReference type="EMBL" id="SAUN01000001">
    <property type="protein sequence ID" value="RVX41941.1"/>
    <property type="molecule type" value="Genomic_DNA"/>
</dbReference>
<dbReference type="RefSeq" id="WP_127934103.1">
    <property type="nucleotide sequence ID" value="NZ_SAUN01000001.1"/>
</dbReference>
<dbReference type="Gene3D" id="3.30.390.10">
    <property type="entry name" value="Enolase-like, N-terminal domain"/>
    <property type="match status" value="1"/>
</dbReference>
<dbReference type="InterPro" id="IPR029065">
    <property type="entry name" value="Enolase_C-like"/>
</dbReference>
<proteinExistence type="predicted"/>
<dbReference type="Proteomes" id="UP000284824">
    <property type="component" value="Unassembled WGS sequence"/>
</dbReference>
<protein>
    <submittedName>
        <fullName evidence="3">Galactonate dehydratase</fullName>
    </submittedName>
</protein>
<dbReference type="Pfam" id="PF02746">
    <property type="entry name" value="MR_MLE_N"/>
    <property type="match status" value="1"/>
</dbReference>
<evidence type="ECO:0000313" key="3">
    <source>
        <dbReference type="EMBL" id="RVX41941.1"/>
    </source>
</evidence>
<gene>
    <name evidence="3" type="ORF">EDD27_4548</name>
</gene>
<dbReference type="InterPro" id="IPR036849">
    <property type="entry name" value="Enolase-like_C_sf"/>
</dbReference>
<comment type="caution">
    <text evidence="3">The sequence shown here is derived from an EMBL/GenBank/DDBJ whole genome shotgun (WGS) entry which is preliminary data.</text>
</comment>
<keyword evidence="1" id="KW-0456">Lyase</keyword>
<dbReference type="GO" id="GO:0016829">
    <property type="term" value="F:lyase activity"/>
    <property type="evidence" value="ECO:0007669"/>
    <property type="project" value="UniProtKB-KW"/>
</dbReference>
<organism evidence="3 4">
    <name type="scientific">Nonomuraea polychroma</name>
    <dbReference type="NCBI Taxonomy" id="46176"/>
    <lineage>
        <taxon>Bacteria</taxon>
        <taxon>Bacillati</taxon>
        <taxon>Actinomycetota</taxon>
        <taxon>Actinomycetes</taxon>
        <taxon>Streptosporangiales</taxon>
        <taxon>Streptosporangiaceae</taxon>
        <taxon>Nonomuraea</taxon>
    </lineage>
</organism>
<dbReference type="SUPFAM" id="SSF54826">
    <property type="entry name" value="Enolase N-terminal domain-like"/>
    <property type="match status" value="1"/>
</dbReference>
<dbReference type="InterPro" id="IPR034593">
    <property type="entry name" value="DgoD-like"/>
</dbReference>